<evidence type="ECO:0000313" key="3">
    <source>
        <dbReference type="Proteomes" id="UP000316560"/>
    </source>
</evidence>
<evidence type="ECO:0000313" key="2">
    <source>
        <dbReference type="EMBL" id="TQO21092.1"/>
    </source>
</evidence>
<name>A0A8H2KAE1_9MICO</name>
<dbReference type="EMBL" id="VFRA01000001">
    <property type="protein sequence ID" value="TQO21092.1"/>
    <property type="molecule type" value="Genomic_DNA"/>
</dbReference>
<dbReference type="Proteomes" id="UP000316560">
    <property type="component" value="Unassembled WGS sequence"/>
</dbReference>
<sequence>MTVGAAHRSEMNKLNRKVSSQRDMDSNLPSPNRSKTKPEIWTPVHALVDSEGQGMNVRWLHVSELDAASKVFGPSTVSALVLSEADLAALAAAKTLAVEIGSGRVLAVSVGNND</sequence>
<organism evidence="2 3">
    <name type="scientific">Rhodoglobus vestalii</name>
    <dbReference type="NCBI Taxonomy" id="193384"/>
    <lineage>
        <taxon>Bacteria</taxon>
        <taxon>Bacillati</taxon>
        <taxon>Actinomycetota</taxon>
        <taxon>Actinomycetes</taxon>
        <taxon>Micrococcales</taxon>
        <taxon>Microbacteriaceae</taxon>
        <taxon>Rhodoglobus</taxon>
    </lineage>
</organism>
<proteinExistence type="predicted"/>
<protein>
    <submittedName>
        <fullName evidence="2">Uncharacterized protein</fullName>
    </submittedName>
</protein>
<reference evidence="2 3" key="1">
    <citation type="submission" date="2019-06" db="EMBL/GenBank/DDBJ databases">
        <title>Sequencing the genomes of 1000 actinobacteria strains.</title>
        <authorList>
            <person name="Klenk H.-P."/>
        </authorList>
    </citation>
    <scope>NUCLEOTIDE SEQUENCE [LARGE SCALE GENOMIC DNA]</scope>
    <source>
        <strain evidence="2 3">DSM 21947</strain>
    </source>
</reference>
<evidence type="ECO:0000256" key="1">
    <source>
        <dbReference type="SAM" id="MobiDB-lite"/>
    </source>
</evidence>
<keyword evidence="3" id="KW-1185">Reference proteome</keyword>
<accession>A0A8H2KAE1</accession>
<gene>
    <name evidence="2" type="ORF">FB472_2762</name>
</gene>
<feature type="region of interest" description="Disordered" evidence="1">
    <location>
        <begin position="1"/>
        <end position="40"/>
    </location>
</feature>
<dbReference type="AlphaFoldDB" id="A0A8H2KAE1"/>
<comment type="caution">
    <text evidence="2">The sequence shown here is derived from an EMBL/GenBank/DDBJ whole genome shotgun (WGS) entry which is preliminary data.</text>
</comment>